<comment type="similarity">
    <text evidence="4">Belongs to the glycosyl hydrolase 16 family.</text>
</comment>
<keyword evidence="8" id="KW-1185">Reference proteome</keyword>
<dbReference type="EC" id="2.4.1.207" evidence="4"/>
<evidence type="ECO:0000256" key="3">
    <source>
        <dbReference type="ARBA" id="ARBA00023295"/>
    </source>
</evidence>
<keyword evidence="4" id="KW-0052">Apoplast</keyword>
<dbReference type="PANTHER" id="PTHR31062">
    <property type="entry name" value="XYLOGLUCAN ENDOTRANSGLUCOSYLASE/HYDROLASE PROTEIN 8-RELATED"/>
    <property type="match status" value="1"/>
</dbReference>
<evidence type="ECO:0000313" key="7">
    <source>
        <dbReference type="EMBL" id="KAG6393288.1"/>
    </source>
</evidence>
<dbReference type="Proteomes" id="UP000298416">
    <property type="component" value="Unassembled WGS sequence"/>
</dbReference>
<gene>
    <name evidence="7" type="ORF">SASPL_147525</name>
</gene>
<dbReference type="Pfam" id="PF00722">
    <property type="entry name" value="Glyco_hydro_16"/>
    <property type="match status" value="1"/>
</dbReference>
<comment type="PTM">
    <text evidence="4">Contains at least one intrachain disulfide bond essential for its enzymatic activity.</text>
</comment>
<name>A0A8X8WFD6_SALSN</name>
<feature type="domain" description="GH16" evidence="6">
    <location>
        <begin position="1"/>
        <end position="233"/>
    </location>
</feature>
<dbReference type="GO" id="GO:0004553">
    <property type="term" value="F:hydrolase activity, hydrolyzing O-glycosyl compounds"/>
    <property type="evidence" value="ECO:0007669"/>
    <property type="project" value="InterPro"/>
</dbReference>
<keyword evidence="4" id="KW-0964">Secreted</keyword>
<dbReference type="InterPro" id="IPR010713">
    <property type="entry name" value="XET_C"/>
</dbReference>
<comment type="function">
    <text evidence="4">Catalyzes xyloglucan endohydrolysis (XEH) and/or endotransglycosylation (XET). Cleaves and religates xyloglucan polymers, an essential constituent of the primary cell wall, and thereby participates in cell wall construction of growing tissues.</text>
</comment>
<keyword evidence="4" id="KW-0961">Cell wall biogenesis/degradation</keyword>
<dbReference type="Pfam" id="PF06955">
    <property type="entry name" value="XET_C"/>
    <property type="match status" value="1"/>
</dbReference>
<keyword evidence="4" id="KW-0134">Cell wall</keyword>
<evidence type="ECO:0000256" key="4">
    <source>
        <dbReference type="RuleBase" id="RU361120"/>
    </source>
</evidence>
<sequence>MTSPSSLSPKASPLSSANPTSSPPKMINPFNSISTNTQAWSGFRSSDHYNHGFFSAKIKLPSDYTAGIVVAFYTTNGDLFKKTHDELDFEFLGNIKGKAWRFQTNIFYIDDVPIREIVRNDEMGADFPSKPMGLYATIWDASDWATSGGKYRANYKYAPFVAEFTDFAVHGCTADPLEEVTATECAERDDHLAGADFATLTQKQRSAMARFRSKYIYYSYCYDTVRYPVPPPECVIDPVMRQQFKETGRPKFERRHRRFKQKSQVMGTRNYGNQDEE</sequence>
<feature type="compositionally biased region" description="Basic residues" evidence="5">
    <location>
        <begin position="252"/>
        <end position="261"/>
    </location>
</feature>
<feature type="compositionally biased region" description="Low complexity" evidence="5">
    <location>
        <begin position="1"/>
        <end position="17"/>
    </location>
</feature>
<dbReference type="AlphaFoldDB" id="A0A8X8WFD6"/>
<feature type="region of interest" description="Disordered" evidence="5">
    <location>
        <begin position="1"/>
        <end position="30"/>
    </location>
</feature>
<feature type="compositionally biased region" description="Polar residues" evidence="5">
    <location>
        <begin position="262"/>
        <end position="277"/>
    </location>
</feature>
<evidence type="ECO:0000256" key="2">
    <source>
        <dbReference type="ARBA" id="ARBA00022801"/>
    </source>
</evidence>
<comment type="subcellular location">
    <subcellularLocation>
        <location evidence="4">Secreted</location>
        <location evidence="4">Cell wall</location>
    </subcellularLocation>
    <subcellularLocation>
        <location evidence="4">Secreted</location>
        <location evidence="4">Extracellular space</location>
        <location evidence="4">Apoplast</location>
    </subcellularLocation>
</comment>
<protein>
    <recommendedName>
        <fullName evidence="4">Xyloglucan endotransglucosylase/hydrolase</fullName>
        <ecNumber evidence="4">2.4.1.207</ecNumber>
    </recommendedName>
</protein>
<evidence type="ECO:0000313" key="8">
    <source>
        <dbReference type="Proteomes" id="UP000298416"/>
    </source>
</evidence>
<accession>A0A8X8WFD6</accession>
<dbReference type="GO" id="GO:0048046">
    <property type="term" value="C:apoplast"/>
    <property type="evidence" value="ECO:0007669"/>
    <property type="project" value="UniProtKB-SubCell"/>
</dbReference>
<dbReference type="InterPro" id="IPR044791">
    <property type="entry name" value="Beta-glucanase/XTH"/>
</dbReference>
<dbReference type="GO" id="GO:0044042">
    <property type="term" value="P:glucan metabolic process"/>
    <property type="evidence" value="ECO:0007669"/>
    <property type="project" value="InterPro"/>
</dbReference>
<evidence type="ECO:0000256" key="1">
    <source>
        <dbReference type="ARBA" id="ARBA00022679"/>
    </source>
</evidence>
<dbReference type="EMBL" id="PNBA02000018">
    <property type="protein sequence ID" value="KAG6393288.1"/>
    <property type="molecule type" value="Genomic_DNA"/>
</dbReference>
<organism evidence="7">
    <name type="scientific">Salvia splendens</name>
    <name type="common">Scarlet sage</name>
    <dbReference type="NCBI Taxonomy" id="180675"/>
    <lineage>
        <taxon>Eukaryota</taxon>
        <taxon>Viridiplantae</taxon>
        <taxon>Streptophyta</taxon>
        <taxon>Embryophyta</taxon>
        <taxon>Tracheophyta</taxon>
        <taxon>Spermatophyta</taxon>
        <taxon>Magnoliopsida</taxon>
        <taxon>eudicotyledons</taxon>
        <taxon>Gunneridae</taxon>
        <taxon>Pentapetalae</taxon>
        <taxon>asterids</taxon>
        <taxon>lamiids</taxon>
        <taxon>Lamiales</taxon>
        <taxon>Lamiaceae</taxon>
        <taxon>Nepetoideae</taxon>
        <taxon>Mentheae</taxon>
        <taxon>Salviinae</taxon>
        <taxon>Salvia</taxon>
        <taxon>Salvia subgen. Calosphace</taxon>
        <taxon>core Calosphace</taxon>
    </lineage>
</organism>
<keyword evidence="1 4" id="KW-0808">Transferase</keyword>
<dbReference type="PROSITE" id="PS51762">
    <property type="entry name" value="GH16_2"/>
    <property type="match status" value="1"/>
</dbReference>
<keyword evidence="3 4" id="KW-0326">Glycosidase</keyword>
<dbReference type="InterPro" id="IPR013320">
    <property type="entry name" value="ConA-like_dom_sf"/>
</dbReference>
<evidence type="ECO:0000256" key="5">
    <source>
        <dbReference type="SAM" id="MobiDB-lite"/>
    </source>
</evidence>
<feature type="region of interest" description="Disordered" evidence="5">
    <location>
        <begin position="246"/>
        <end position="277"/>
    </location>
</feature>
<comment type="caution">
    <text evidence="7">The sequence shown here is derived from an EMBL/GenBank/DDBJ whole genome shotgun (WGS) entry which is preliminary data.</text>
</comment>
<reference evidence="7" key="1">
    <citation type="submission" date="2018-01" db="EMBL/GenBank/DDBJ databases">
        <authorList>
            <person name="Mao J.F."/>
        </authorList>
    </citation>
    <scope>NUCLEOTIDE SEQUENCE</scope>
    <source>
        <strain evidence="7">Huo1</strain>
        <tissue evidence="7">Leaf</tissue>
    </source>
</reference>
<dbReference type="SUPFAM" id="SSF49899">
    <property type="entry name" value="Concanavalin A-like lectins/glucanases"/>
    <property type="match status" value="1"/>
</dbReference>
<dbReference type="GO" id="GO:0071555">
    <property type="term" value="P:cell wall organization"/>
    <property type="evidence" value="ECO:0007669"/>
    <property type="project" value="UniProtKB-KW"/>
</dbReference>
<dbReference type="InterPro" id="IPR000757">
    <property type="entry name" value="Beta-glucanase-like"/>
</dbReference>
<dbReference type="Gene3D" id="2.60.120.200">
    <property type="match status" value="2"/>
</dbReference>
<keyword evidence="2 4" id="KW-0378">Hydrolase</keyword>
<reference evidence="7" key="2">
    <citation type="submission" date="2020-08" db="EMBL/GenBank/DDBJ databases">
        <title>Plant Genome Project.</title>
        <authorList>
            <person name="Zhang R.-G."/>
        </authorList>
    </citation>
    <scope>NUCLEOTIDE SEQUENCE</scope>
    <source>
        <strain evidence="7">Huo1</strain>
        <tissue evidence="7">Leaf</tissue>
    </source>
</reference>
<proteinExistence type="inferred from homology"/>
<dbReference type="GO" id="GO:0016762">
    <property type="term" value="F:xyloglucan:xyloglucosyl transferase activity"/>
    <property type="evidence" value="ECO:0007669"/>
    <property type="project" value="UniProtKB-EC"/>
</dbReference>
<evidence type="ECO:0000259" key="6">
    <source>
        <dbReference type="PROSITE" id="PS51762"/>
    </source>
</evidence>